<name>A0A0E9VDL6_ANGAN</name>
<evidence type="ECO:0000313" key="1">
    <source>
        <dbReference type="EMBL" id="JAH75550.1"/>
    </source>
</evidence>
<reference evidence="1" key="2">
    <citation type="journal article" date="2015" name="Fish Shellfish Immunol.">
        <title>Early steps in the European eel (Anguilla anguilla)-Vibrio vulnificus interaction in the gills: Role of the RtxA13 toxin.</title>
        <authorList>
            <person name="Callol A."/>
            <person name="Pajuelo D."/>
            <person name="Ebbesson L."/>
            <person name="Teles M."/>
            <person name="MacKenzie S."/>
            <person name="Amaro C."/>
        </authorList>
    </citation>
    <scope>NUCLEOTIDE SEQUENCE</scope>
</reference>
<dbReference type="AlphaFoldDB" id="A0A0E9VDL6"/>
<protein>
    <submittedName>
        <fullName evidence="1">Uncharacterized protein</fullName>
    </submittedName>
</protein>
<proteinExistence type="predicted"/>
<organism evidence="1">
    <name type="scientific">Anguilla anguilla</name>
    <name type="common">European freshwater eel</name>
    <name type="synonym">Muraena anguilla</name>
    <dbReference type="NCBI Taxonomy" id="7936"/>
    <lineage>
        <taxon>Eukaryota</taxon>
        <taxon>Metazoa</taxon>
        <taxon>Chordata</taxon>
        <taxon>Craniata</taxon>
        <taxon>Vertebrata</taxon>
        <taxon>Euteleostomi</taxon>
        <taxon>Actinopterygii</taxon>
        <taxon>Neopterygii</taxon>
        <taxon>Teleostei</taxon>
        <taxon>Anguilliformes</taxon>
        <taxon>Anguillidae</taxon>
        <taxon>Anguilla</taxon>
    </lineage>
</organism>
<dbReference type="EMBL" id="GBXM01033027">
    <property type="protein sequence ID" value="JAH75550.1"/>
    <property type="molecule type" value="Transcribed_RNA"/>
</dbReference>
<accession>A0A0E9VDL6</accession>
<sequence length="23" mass="2598">MAQTSLHNFKLLSNCYFASCDFG</sequence>
<reference evidence="1" key="1">
    <citation type="submission" date="2014-11" db="EMBL/GenBank/DDBJ databases">
        <authorList>
            <person name="Amaro Gonzalez C."/>
        </authorList>
    </citation>
    <scope>NUCLEOTIDE SEQUENCE</scope>
</reference>